<evidence type="ECO:0008006" key="3">
    <source>
        <dbReference type="Google" id="ProtNLM"/>
    </source>
</evidence>
<dbReference type="AlphaFoldDB" id="J9GL86"/>
<dbReference type="GO" id="GO:0005886">
    <property type="term" value="C:plasma membrane"/>
    <property type="evidence" value="ECO:0007669"/>
    <property type="project" value="TreeGrafter"/>
</dbReference>
<keyword evidence="1" id="KW-1133">Transmembrane helix</keyword>
<dbReference type="PANTHER" id="PTHR34989">
    <property type="entry name" value="PROTEIN HDED"/>
    <property type="match status" value="1"/>
</dbReference>
<feature type="transmembrane region" description="Helical" evidence="1">
    <location>
        <begin position="60"/>
        <end position="78"/>
    </location>
</feature>
<keyword evidence="1" id="KW-0472">Membrane</keyword>
<dbReference type="InterPro" id="IPR005325">
    <property type="entry name" value="DUF308_memb"/>
</dbReference>
<organism evidence="2">
    <name type="scientific">gut metagenome</name>
    <dbReference type="NCBI Taxonomy" id="749906"/>
    <lineage>
        <taxon>unclassified sequences</taxon>
        <taxon>metagenomes</taxon>
        <taxon>organismal metagenomes</taxon>
    </lineage>
</organism>
<reference evidence="2" key="1">
    <citation type="journal article" date="2012" name="PLoS ONE">
        <title>Gene sets for utilization of primary and secondary nutrition supplies in the distal gut of endangered iberian lynx.</title>
        <authorList>
            <person name="Alcaide M."/>
            <person name="Messina E."/>
            <person name="Richter M."/>
            <person name="Bargiela R."/>
            <person name="Peplies J."/>
            <person name="Huws S.A."/>
            <person name="Newbold C.J."/>
            <person name="Golyshin P.N."/>
            <person name="Simon M.A."/>
            <person name="Lopez G."/>
            <person name="Yakimov M.M."/>
            <person name="Ferrer M."/>
        </authorList>
    </citation>
    <scope>NUCLEOTIDE SEQUENCE</scope>
</reference>
<comment type="caution">
    <text evidence="2">The sequence shown here is derived from an EMBL/GenBank/DDBJ whole genome shotgun (WGS) entry which is preliminary data.</text>
</comment>
<dbReference type="Pfam" id="PF03729">
    <property type="entry name" value="DUF308"/>
    <property type="match status" value="2"/>
</dbReference>
<proteinExistence type="predicted"/>
<evidence type="ECO:0000256" key="1">
    <source>
        <dbReference type="SAM" id="Phobius"/>
    </source>
</evidence>
<dbReference type="EMBL" id="AMCI01002356">
    <property type="protein sequence ID" value="EJX02933.1"/>
    <property type="molecule type" value="Genomic_DNA"/>
</dbReference>
<protein>
    <recommendedName>
        <fullName evidence="3">DUF308 domain-containing protein</fullName>
    </recommendedName>
</protein>
<feature type="transmembrane region" description="Helical" evidence="1">
    <location>
        <begin position="114"/>
        <end position="138"/>
    </location>
</feature>
<accession>J9GL86</accession>
<feature type="transmembrane region" description="Helical" evidence="1">
    <location>
        <begin position="84"/>
        <end position="102"/>
    </location>
</feature>
<gene>
    <name evidence="2" type="ORF">EVA_08960</name>
</gene>
<dbReference type="InterPro" id="IPR052712">
    <property type="entry name" value="Acid_resist_chaperone_HdeD"/>
</dbReference>
<evidence type="ECO:0000313" key="2">
    <source>
        <dbReference type="EMBL" id="EJX02933.1"/>
    </source>
</evidence>
<feature type="transmembrane region" description="Helical" evidence="1">
    <location>
        <begin position="144"/>
        <end position="166"/>
    </location>
</feature>
<feature type="transmembrane region" description="Helical" evidence="1">
    <location>
        <begin position="7"/>
        <end position="25"/>
    </location>
</feature>
<keyword evidence="1" id="KW-0812">Transmembrane</keyword>
<feature type="transmembrane region" description="Helical" evidence="1">
    <location>
        <begin position="31"/>
        <end position="53"/>
    </location>
</feature>
<name>J9GL86_9ZZZZ</name>
<dbReference type="PANTHER" id="PTHR34989:SF1">
    <property type="entry name" value="PROTEIN HDED"/>
    <property type="match status" value="1"/>
</dbReference>
<sequence>MKTLNFSLIRILFALVIGLVLVIWPDAAASYIVITVGVAFFIPGVISLFGYFVPKKTKELITRFPVEGIGSLLFGLWLIMMPEFFADILMFLLGFILMMGGVQQLGSLFAARRWMPVPAAFYIIPSLILITGLVVLFNPTGTRNTAFCIIGITGLVYALSELLNWFKFMRRQPKMNVPHDKEQIEEAQIIEDENETRG</sequence>